<dbReference type="EMBL" id="CM044705">
    <property type="protein sequence ID" value="KAI5662763.1"/>
    <property type="molecule type" value="Genomic_DNA"/>
</dbReference>
<reference evidence="2" key="1">
    <citation type="journal article" date="2023" name="Nat. Plants">
        <title>Single-cell RNA sequencing provides a high-resolution roadmap for understanding the multicellular compartmentation of specialized metabolism.</title>
        <authorList>
            <person name="Sun S."/>
            <person name="Shen X."/>
            <person name="Li Y."/>
            <person name="Li Y."/>
            <person name="Wang S."/>
            <person name="Li R."/>
            <person name="Zhang H."/>
            <person name="Shen G."/>
            <person name="Guo B."/>
            <person name="Wei J."/>
            <person name="Xu J."/>
            <person name="St-Pierre B."/>
            <person name="Chen S."/>
            <person name="Sun C."/>
        </authorList>
    </citation>
    <scope>NUCLEOTIDE SEQUENCE [LARGE SCALE GENOMIC DNA]</scope>
</reference>
<proteinExistence type="predicted"/>
<protein>
    <submittedName>
        <fullName evidence="1">Uncharacterized protein</fullName>
    </submittedName>
</protein>
<name>A0ACC0AS38_CATRO</name>
<comment type="caution">
    <text evidence="1">The sequence shown here is derived from an EMBL/GenBank/DDBJ whole genome shotgun (WGS) entry which is preliminary data.</text>
</comment>
<evidence type="ECO:0000313" key="2">
    <source>
        <dbReference type="Proteomes" id="UP001060085"/>
    </source>
</evidence>
<evidence type="ECO:0000313" key="1">
    <source>
        <dbReference type="EMBL" id="KAI5662763.1"/>
    </source>
</evidence>
<accession>A0ACC0AS38</accession>
<dbReference type="Proteomes" id="UP001060085">
    <property type="component" value="Linkage Group LG05"/>
</dbReference>
<sequence length="1030" mass="116927">MADHQDILPKLIEEMIIKTCQAKQQDPPDSWARQRLAAVGESVAAEILSRIYNQKTQVRDLSRLIVWMVDNPQSPIRVPVQQDGHSPISLPQSPISSPQSPLNCRGSATSAQNSGNSSFHISGHRKHALVPFSGMASPNKVSRQLSFNGEPTEIRERMGYPSISHQLMVLSKLEFRKFFLILSYIGRKKLEDVISVDAADDIIRRKDLSMDYFESQIWNNYGQHFCENLDGRRECTDWASGKTHFYYSHVYGDGSYSFKGPCLNTTKTHLQRELGDENVLIVKFVGEGKHSVLKTAKEGILVGLRRYRFFVFKDESNDARKKYKIERDKSSKLADVKCYFVRFDSLAPCDGSDSYILSTRSMYEARCLFMHVHMVSSMVKYMARFSLILSKTIKLPVDLSTVKVEQIQDTPCRDERGRIICGEDGDPLILTDGTGFISEDLALKCPQDLGRAKYIGDEDFQRFRDYIEPQNESIAEQREEGARNKEPPLLMQCRLFKDGVAVKGTLLVNKKLPPGTIQIRPSMVKVEKDVMCPVTKTFNSLEVVAVSNKPKRNYLSRYLIALLNYGGVDGKIFLGLLNSALEETKMVYSNKRAALKVAINNGEVDDDSTTARMISSGVPLSEPHLQDRLSKLVNLERTKLKEGKLPISESFYIIGTADPTGLLDTNEVCVILDNGQLSGDVLVYRNPGLHFGDIHILKAVYVKELEDFIGNAKYGIFFSIKGQRSAAAEIANGDFDGDVYWVSRNRQLLDHFKASEPWTRVYSTPQAVNRKPTEFSAEELEDELVQLFMQTRESSNPMGIAANSWLVFMDQLLTLGDDHAREKDDLKKKMLKLIDIYYDALDAPKSGKKIKVPQELIADRYPHYLQRDAHCSYHSTSVLGEICDKVKEYQSNIRSVGEIWKLPAFDVEVPERYMCKWKELYDKYRFEMMEALSKSQESKNNAANEVIKKYKQLLYEAEDFHKSRKDIDDLYNEALAIYHVTYNYAISKGAVSKCGFAWKIAGSALCSLHAFSTKENPMSILPSVLREMLM</sequence>
<organism evidence="1 2">
    <name type="scientific">Catharanthus roseus</name>
    <name type="common">Madagascar periwinkle</name>
    <name type="synonym">Vinca rosea</name>
    <dbReference type="NCBI Taxonomy" id="4058"/>
    <lineage>
        <taxon>Eukaryota</taxon>
        <taxon>Viridiplantae</taxon>
        <taxon>Streptophyta</taxon>
        <taxon>Embryophyta</taxon>
        <taxon>Tracheophyta</taxon>
        <taxon>Spermatophyta</taxon>
        <taxon>Magnoliopsida</taxon>
        <taxon>eudicotyledons</taxon>
        <taxon>Gunneridae</taxon>
        <taxon>Pentapetalae</taxon>
        <taxon>asterids</taxon>
        <taxon>lamiids</taxon>
        <taxon>Gentianales</taxon>
        <taxon>Apocynaceae</taxon>
        <taxon>Rauvolfioideae</taxon>
        <taxon>Vinceae</taxon>
        <taxon>Catharanthinae</taxon>
        <taxon>Catharanthus</taxon>
    </lineage>
</organism>
<gene>
    <name evidence="1" type="ORF">M9H77_22086</name>
</gene>
<keyword evidence="2" id="KW-1185">Reference proteome</keyword>